<sequence>MEKQFSLHKTAAVVSAMTLMMGVMAGCSGGDQKAAEPVKGDTKAPISIKLLAPLYEEVPDLKNKYWTELQKMTNSQLDIQWIPSGDYDTKFDLVLASGDIPEVIVGTAQSRPTLVSAIKQGAFWDLTPFLGDFKDYPNLKKNADLGVFKFTKVDGKIWGVPRMRSVIDISLKFRKDWADKLGLPIPKTLDEYAATVKKIIDSDPDGNGKKDTLGLIGHGGIVDDATGGFQAAFGAFTPTYDEDKGLIHHTLTPQYVEMVGWFNTLYKDGIIPQEFSVMKKTQAEELFNTGRAVSYGRNTWRDWSMEQEIKKVQKDAEVVSLQLQGPKGANIALSRGYFGAFYISKKVPEAKVKQIVKFFDSTAAPEVMAFGYQGIPDVHYKLVDGQPQLTELGMKEVNVTSLQPLALAEDRWSKVNNPSAPKAYNDAKKKQVEIYEKIGMKNQFEWLVSDTWTSTWPKYDSEFKTKQTQAIVGQITMDEFKAYVEKLRKTPELKKAFQEFTAAEKEFNKN</sequence>
<feature type="signal peptide" evidence="2">
    <location>
        <begin position="1"/>
        <end position="25"/>
    </location>
</feature>
<gene>
    <name evidence="3" type="ORF">E1757_28930</name>
</gene>
<evidence type="ECO:0000256" key="2">
    <source>
        <dbReference type="SAM" id="SignalP"/>
    </source>
</evidence>
<accession>A0A4R5KF21</accession>
<reference evidence="3 4" key="1">
    <citation type="submission" date="2019-03" db="EMBL/GenBank/DDBJ databases">
        <title>This is whole genome sequence of Paenibacillus sp MS74 strain.</title>
        <authorList>
            <person name="Trinh H.N."/>
        </authorList>
    </citation>
    <scope>NUCLEOTIDE SEQUENCE [LARGE SCALE GENOMIC DNA]</scope>
    <source>
        <strain evidence="3 4">MS74</strain>
    </source>
</reference>
<dbReference type="PANTHER" id="PTHR43649">
    <property type="entry name" value="ARABINOSE-BINDING PROTEIN-RELATED"/>
    <property type="match status" value="1"/>
</dbReference>
<dbReference type="AlphaFoldDB" id="A0A4R5KF21"/>
<dbReference type="Gene3D" id="3.40.190.10">
    <property type="entry name" value="Periplasmic binding protein-like II"/>
    <property type="match status" value="2"/>
</dbReference>
<dbReference type="SUPFAM" id="SSF53850">
    <property type="entry name" value="Periplasmic binding protein-like II"/>
    <property type="match status" value="1"/>
</dbReference>
<evidence type="ECO:0000313" key="3">
    <source>
        <dbReference type="EMBL" id="TDF92750.1"/>
    </source>
</evidence>
<proteinExistence type="predicted"/>
<comment type="caution">
    <text evidence="3">The sequence shown here is derived from an EMBL/GenBank/DDBJ whole genome shotgun (WGS) entry which is preliminary data.</text>
</comment>
<evidence type="ECO:0000256" key="1">
    <source>
        <dbReference type="ARBA" id="ARBA00022729"/>
    </source>
</evidence>
<evidence type="ECO:0000313" key="4">
    <source>
        <dbReference type="Proteomes" id="UP000295636"/>
    </source>
</evidence>
<dbReference type="InterPro" id="IPR050490">
    <property type="entry name" value="Bact_solute-bd_prot1"/>
</dbReference>
<dbReference type="PROSITE" id="PS51257">
    <property type="entry name" value="PROKAR_LIPOPROTEIN"/>
    <property type="match status" value="1"/>
</dbReference>
<feature type="chain" id="PRO_5039101740" evidence="2">
    <location>
        <begin position="26"/>
        <end position="510"/>
    </location>
</feature>
<dbReference type="PANTHER" id="PTHR43649:SF33">
    <property type="entry name" value="POLYGALACTURONAN_RHAMNOGALACTURONAN-BINDING PROTEIN YTCQ"/>
    <property type="match status" value="1"/>
</dbReference>
<dbReference type="OrthoDB" id="9787283at2"/>
<organism evidence="3 4">
    <name type="scientific">Paenibacillus piri</name>
    <dbReference type="NCBI Taxonomy" id="2547395"/>
    <lineage>
        <taxon>Bacteria</taxon>
        <taxon>Bacillati</taxon>
        <taxon>Bacillota</taxon>
        <taxon>Bacilli</taxon>
        <taxon>Bacillales</taxon>
        <taxon>Paenibacillaceae</taxon>
        <taxon>Paenibacillus</taxon>
    </lineage>
</organism>
<protein>
    <submittedName>
        <fullName evidence="3">Extracellular solute-binding protein</fullName>
    </submittedName>
</protein>
<dbReference type="Proteomes" id="UP000295636">
    <property type="component" value="Unassembled WGS sequence"/>
</dbReference>
<name>A0A4R5KF21_9BACL</name>
<dbReference type="EMBL" id="SMRT01000019">
    <property type="protein sequence ID" value="TDF92750.1"/>
    <property type="molecule type" value="Genomic_DNA"/>
</dbReference>
<keyword evidence="1 2" id="KW-0732">Signal</keyword>
<keyword evidence="4" id="KW-1185">Reference proteome</keyword>
<dbReference type="RefSeq" id="WP_133234801.1">
    <property type="nucleotide sequence ID" value="NZ_SMRT01000019.1"/>
</dbReference>